<feature type="region of interest" description="Disordered" evidence="1">
    <location>
        <begin position="117"/>
        <end position="142"/>
    </location>
</feature>
<evidence type="ECO:0000256" key="1">
    <source>
        <dbReference type="SAM" id="MobiDB-lite"/>
    </source>
</evidence>
<proteinExistence type="predicted"/>
<reference evidence="2 3" key="3">
    <citation type="journal article" date="2013" name="Rice">
        <title>Improvement of the Oryza sativa Nipponbare reference genome using next generation sequence and optical map data.</title>
        <authorList>
            <person name="Kawahara Y."/>
            <person name="de la Bastide M."/>
            <person name="Hamilton J.P."/>
            <person name="Kanamori H."/>
            <person name="McCombie W.R."/>
            <person name="Ouyang S."/>
            <person name="Schwartz D.C."/>
            <person name="Tanaka T."/>
            <person name="Wu J."/>
            <person name="Zhou S."/>
            <person name="Childs K.L."/>
            <person name="Davidson R.M."/>
            <person name="Lin H."/>
            <person name="Quesada-Ocampo L."/>
            <person name="Vaillancourt B."/>
            <person name="Sakai H."/>
            <person name="Lee S.S."/>
            <person name="Kim J."/>
            <person name="Numa H."/>
            <person name="Itoh T."/>
            <person name="Buell C.R."/>
            <person name="Matsumoto T."/>
        </authorList>
    </citation>
    <scope>NUCLEOTIDE SEQUENCE [LARGE SCALE GENOMIC DNA]</scope>
    <source>
        <strain evidence="3">cv. Nipponbare</strain>
    </source>
</reference>
<evidence type="ECO:0000313" key="2">
    <source>
        <dbReference type="EMBL" id="BAS84498.1"/>
    </source>
</evidence>
<feature type="compositionally biased region" description="Basic residues" evidence="1">
    <location>
        <begin position="128"/>
        <end position="138"/>
    </location>
</feature>
<dbReference type="EMBL" id="AP014959">
    <property type="protein sequence ID" value="BAS84498.1"/>
    <property type="molecule type" value="Genomic_DNA"/>
</dbReference>
<dbReference type="Gramene" id="Os03t0388650-00">
    <property type="protein sequence ID" value="Os03t0388650-00"/>
    <property type="gene ID" value="Os03g0388650"/>
</dbReference>
<protein>
    <submittedName>
        <fullName evidence="2">Os03g0388650 protein</fullName>
    </submittedName>
</protein>
<gene>
    <name evidence="2" type="ordered locus">Os03g0388650</name>
    <name evidence="2" type="ORF">OSNPB_030388650</name>
</gene>
<dbReference type="Proteomes" id="UP000059680">
    <property type="component" value="Chromosome 3"/>
</dbReference>
<dbReference type="InParanoid" id="A0A0P0VZ14"/>
<dbReference type="PaxDb" id="39947-A0A0P0VZ14"/>
<reference evidence="3" key="1">
    <citation type="journal article" date="2005" name="Nature">
        <title>The map-based sequence of the rice genome.</title>
        <authorList>
            <consortium name="International rice genome sequencing project (IRGSP)"/>
            <person name="Matsumoto T."/>
            <person name="Wu J."/>
            <person name="Kanamori H."/>
            <person name="Katayose Y."/>
            <person name="Fujisawa M."/>
            <person name="Namiki N."/>
            <person name="Mizuno H."/>
            <person name="Yamamoto K."/>
            <person name="Antonio B.A."/>
            <person name="Baba T."/>
            <person name="Sakata K."/>
            <person name="Nagamura Y."/>
            <person name="Aoki H."/>
            <person name="Arikawa K."/>
            <person name="Arita K."/>
            <person name="Bito T."/>
            <person name="Chiden Y."/>
            <person name="Fujitsuka N."/>
            <person name="Fukunaka R."/>
            <person name="Hamada M."/>
            <person name="Harada C."/>
            <person name="Hayashi A."/>
            <person name="Hijishita S."/>
            <person name="Honda M."/>
            <person name="Hosokawa S."/>
            <person name="Ichikawa Y."/>
            <person name="Idonuma A."/>
            <person name="Iijima M."/>
            <person name="Ikeda M."/>
            <person name="Ikeno M."/>
            <person name="Ito K."/>
            <person name="Ito S."/>
            <person name="Ito T."/>
            <person name="Ito Y."/>
            <person name="Ito Y."/>
            <person name="Iwabuchi A."/>
            <person name="Kamiya K."/>
            <person name="Karasawa W."/>
            <person name="Kurita K."/>
            <person name="Katagiri S."/>
            <person name="Kikuta A."/>
            <person name="Kobayashi H."/>
            <person name="Kobayashi N."/>
            <person name="Machita K."/>
            <person name="Maehara T."/>
            <person name="Masukawa M."/>
            <person name="Mizubayashi T."/>
            <person name="Mukai Y."/>
            <person name="Nagasaki H."/>
            <person name="Nagata Y."/>
            <person name="Naito S."/>
            <person name="Nakashima M."/>
            <person name="Nakama Y."/>
            <person name="Nakamichi Y."/>
            <person name="Nakamura M."/>
            <person name="Meguro A."/>
            <person name="Negishi M."/>
            <person name="Ohta I."/>
            <person name="Ohta T."/>
            <person name="Okamoto M."/>
            <person name="Ono N."/>
            <person name="Saji S."/>
            <person name="Sakaguchi M."/>
            <person name="Sakai K."/>
            <person name="Shibata M."/>
            <person name="Shimokawa T."/>
            <person name="Song J."/>
            <person name="Takazaki Y."/>
            <person name="Terasawa K."/>
            <person name="Tsugane M."/>
            <person name="Tsuji K."/>
            <person name="Ueda S."/>
            <person name="Waki K."/>
            <person name="Yamagata H."/>
            <person name="Yamamoto M."/>
            <person name="Yamamoto S."/>
            <person name="Yamane H."/>
            <person name="Yoshiki S."/>
            <person name="Yoshihara R."/>
            <person name="Yukawa K."/>
            <person name="Zhong H."/>
            <person name="Yano M."/>
            <person name="Yuan Q."/>
            <person name="Ouyang S."/>
            <person name="Liu J."/>
            <person name="Jones K.M."/>
            <person name="Gansberger K."/>
            <person name="Moffat K."/>
            <person name="Hill J."/>
            <person name="Bera J."/>
            <person name="Fadrosh D."/>
            <person name="Jin S."/>
            <person name="Johri S."/>
            <person name="Kim M."/>
            <person name="Overton L."/>
            <person name="Reardon M."/>
            <person name="Tsitrin T."/>
            <person name="Vuong H."/>
            <person name="Weaver B."/>
            <person name="Ciecko A."/>
            <person name="Tallon L."/>
            <person name="Jackson J."/>
            <person name="Pai G."/>
            <person name="Aken S.V."/>
            <person name="Utterback T."/>
            <person name="Reidmuller S."/>
            <person name="Feldblyum T."/>
            <person name="Hsiao J."/>
            <person name="Zismann V."/>
            <person name="Iobst S."/>
            <person name="de Vazeille A.R."/>
            <person name="Buell C.R."/>
            <person name="Ying K."/>
            <person name="Li Y."/>
            <person name="Lu T."/>
            <person name="Huang Y."/>
            <person name="Zhao Q."/>
            <person name="Feng Q."/>
            <person name="Zhang L."/>
            <person name="Zhu J."/>
            <person name="Weng Q."/>
            <person name="Mu J."/>
            <person name="Lu Y."/>
            <person name="Fan D."/>
            <person name="Liu Y."/>
            <person name="Guan J."/>
            <person name="Zhang Y."/>
            <person name="Yu S."/>
            <person name="Liu X."/>
            <person name="Zhang Y."/>
            <person name="Hong G."/>
            <person name="Han B."/>
            <person name="Choisne N."/>
            <person name="Demange N."/>
            <person name="Orjeda G."/>
            <person name="Samain S."/>
            <person name="Cattolico L."/>
            <person name="Pelletier E."/>
            <person name="Couloux A."/>
            <person name="Segurens B."/>
            <person name="Wincker P."/>
            <person name="D'Hont A."/>
            <person name="Scarpelli C."/>
            <person name="Weissenbach J."/>
            <person name="Salanoubat M."/>
            <person name="Quetier F."/>
            <person name="Yu Y."/>
            <person name="Kim H.R."/>
            <person name="Rambo T."/>
            <person name="Currie J."/>
            <person name="Collura K."/>
            <person name="Luo M."/>
            <person name="Yang T."/>
            <person name="Ammiraju J.S.S."/>
            <person name="Engler F."/>
            <person name="Soderlund C."/>
            <person name="Wing R.A."/>
            <person name="Palmer L.E."/>
            <person name="de la Bastide M."/>
            <person name="Spiegel L."/>
            <person name="Nascimento L."/>
            <person name="Zutavern T."/>
            <person name="O'Shaughnessy A."/>
            <person name="Dike S."/>
            <person name="Dedhia N."/>
            <person name="Preston R."/>
            <person name="Balija V."/>
            <person name="McCombie W.R."/>
            <person name="Chow T."/>
            <person name="Chen H."/>
            <person name="Chung M."/>
            <person name="Chen C."/>
            <person name="Shaw J."/>
            <person name="Wu H."/>
            <person name="Hsiao K."/>
            <person name="Chao Y."/>
            <person name="Chu M."/>
            <person name="Cheng C."/>
            <person name="Hour A."/>
            <person name="Lee P."/>
            <person name="Lin S."/>
            <person name="Lin Y."/>
            <person name="Liou J."/>
            <person name="Liu S."/>
            <person name="Hsing Y."/>
            <person name="Raghuvanshi S."/>
            <person name="Mohanty A."/>
            <person name="Bharti A.K."/>
            <person name="Gaur A."/>
            <person name="Gupta V."/>
            <person name="Kumar D."/>
            <person name="Ravi V."/>
            <person name="Vij S."/>
            <person name="Kapur A."/>
            <person name="Khurana P."/>
            <person name="Khurana P."/>
            <person name="Khurana J.P."/>
            <person name="Tyagi A.K."/>
            <person name="Gaikwad K."/>
            <person name="Singh A."/>
            <person name="Dalal V."/>
            <person name="Srivastava S."/>
            <person name="Dixit A."/>
            <person name="Pal A.K."/>
            <person name="Ghazi I.A."/>
            <person name="Yadav M."/>
            <person name="Pandit A."/>
            <person name="Bhargava A."/>
            <person name="Sureshbabu K."/>
            <person name="Batra K."/>
            <person name="Sharma T.R."/>
            <person name="Mohapatra T."/>
            <person name="Singh N.K."/>
            <person name="Messing J."/>
            <person name="Nelson A.B."/>
            <person name="Fuks G."/>
            <person name="Kavchok S."/>
            <person name="Keizer G."/>
            <person name="Linton E."/>
            <person name="Llaca V."/>
            <person name="Song R."/>
            <person name="Tanyolac B."/>
            <person name="Young S."/>
            <person name="Ho-Il K."/>
            <person name="Hahn J.H."/>
            <person name="Sangsakoo G."/>
            <person name="Vanavichit A."/>
            <person name="de Mattos Luiz.A.T."/>
            <person name="Zimmer P.D."/>
            <person name="Malone G."/>
            <person name="Dellagostin O."/>
            <person name="de Oliveira A.C."/>
            <person name="Bevan M."/>
            <person name="Bancroft I."/>
            <person name="Minx P."/>
            <person name="Cordum H."/>
            <person name="Wilson R."/>
            <person name="Cheng Z."/>
            <person name="Jin W."/>
            <person name="Jiang J."/>
            <person name="Leong S.A."/>
            <person name="Iwama H."/>
            <person name="Gojobori T."/>
            <person name="Itoh T."/>
            <person name="Niimura Y."/>
            <person name="Fujii Y."/>
            <person name="Habara T."/>
            <person name="Sakai H."/>
            <person name="Sato Y."/>
            <person name="Wilson G."/>
            <person name="Kumar K."/>
            <person name="McCouch S."/>
            <person name="Juretic N."/>
            <person name="Hoen D."/>
            <person name="Wright S."/>
            <person name="Bruskiewich R."/>
            <person name="Bureau T."/>
            <person name="Miyao A."/>
            <person name="Hirochika H."/>
            <person name="Nishikawa T."/>
            <person name="Kadowaki K."/>
            <person name="Sugiura M."/>
            <person name="Burr B."/>
            <person name="Sasaki T."/>
        </authorList>
    </citation>
    <scope>NUCLEOTIDE SEQUENCE [LARGE SCALE GENOMIC DNA]</scope>
    <source>
        <strain evidence="3">cv. Nipponbare</strain>
    </source>
</reference>
<evidence type="ECO:0000313" key="3">
    <source>
        <dbReference type="Proteomes" id="UP000059680"/>
    </source>
</evidence>
<feature type="non-terminal residue" evidence="2">
    <location>
        <position position="176"/>
    </location>
</feature>
<sequence>MVAADVILPPFQLERLATTGYHERRERSRGGGGVGRDGLGQEAARRVQLGRVAAAAARRRGGRRRLWLEEEVLEALQLRRRRVGLLVVDGAVGGAPRTAGCGGVADGEVDGQAGERHQLRERGGEVPRRRRPRPRAVRGRVDAGADEPLLEARVPVVLDLVVRAPRKACRDGRPPV</sequence>
<name>A0A0P0VZ14_ORYSJ</name>
<feature type="compositionally biased region" description="Basic and acidic residues" evidence="1">
    <location>
        <begin position="117"/>
        <end position="127"/>
    </location>
</feature>
<keyword evidence="3" id="KW-1185">Reference proteome</keyword>
<reference evidence="2 3" key="2">
    <citation type="journal article" date="2013" name="Plant Cell Physiol.">
        <title>Rice Annotation Project Database (RAP-DB): an integrative and interactive database for rice genomics.</title>
        <authorList>
            <person name="Sakai H."/>
            <person name="Lee S.S."/>
            <person name="Tanaka T."/>
            <person name="Numa H."/>
            <person name="Kim J."/>
            <person name="Kawahara Y."/>
            <person name="Wakimoto H."/>
            <person name="Yang C.C."/>
            <person name="Iwamoto M."/>
            <person name="Abe T."/>
            <person name="Yamada Y."/>
            <person name="Muto A."/>
            <person name="Inokuchi H."/>
            <person name="Ikemura T."/>
            <person name="Matsumoto T."/>
            <person name="Sasaki T."/>
            <person name="Itoh T."/>
        </authorList>
    </citation>
    <scope>NUCLEOTIDE SEQUENCE [LARGE SCALE GENOMIC DNA]</scope>
    <source>
        <strain evidence="3">cv. Nipponbare</strain>
    </source>
</reference>
<dbReference type="AlphaFoldDB" id="A0A0P0VZ14"/>
<organism evidence="2 3">
    <name type="scientific">Oryza sativa subsp. japonica</name>
    <name type="common">Rice</name>
    <dbReference type="NCBI Taxonomy" id="39947"/>
    <lineage>
        <taxon>Eukaryota</taxon>
        <taxon>Viridiplantae</taxon>
        <taxon>Streptophyta</taxon>
        <taxon>Embryophyta</taxon>
        <taxon>Tracheophyta</taxon>
        <taxon>Spermatophyta</taxon>
        <taxon>Magnoliopsida</taxon>
        <taxon>Liliopsida</taxon>
        <taxon>Poales</taxon>
        <taxon>Poaceae</taxon>
        <taxon>BOP clade</taxon>
        <taxon>Oryzoideae</taxon>
        <taxon>Oryzeae</taxon>
        <taxon>Oryzinae</taxon>
        <taxon>Oryza</taxon>
        <taxon>Oryza sativa</taxon>
    </lineage>
</organism>
<feature type="region of interest" description="Disordered" evidence="1">
    <location>
        <begin position="19"/>
        <end position="39"/>
    </location>
</feature>
<accession>A0A0P0VZ14</accession>